<evidence type="ECO:0000259" key="2">
    <source>
        <dbReference type="Pfam" id="PF13038"/>
    </source>
</evidence>
<evidence type="ECO:0000313" key="3">
    <source>
        <dbReference type="EMBL" id="NCU18658.1"/>
    </source>
</evidence>
<reference evidence="3 4" key="1">
    <citation type="submission" date="2020-01" db="EMBL/GenBank/DDBJ databases">
        <title>A novel Bacillus sp. from Pasinler.</title>
        <authorList>
            <person name="Adiguzel A."/>
            <person name="Ay H."/>
            <person name="Baltaci M.O."/>
        </authorList>
    </citation>
    <scope>NUCLEOTIDE SEQUENCE [LARGE SCALE GENOMIC DNA]</scope>
    <source>
        <strain evidence="3 4">P1</strain>
    </source>
</reference>
<accession>A0ABX0A5C3</accession>
<dbReference type="InterPro" id="IPR025007">
    <property type="entry name" value="DUF3899"/>
</dbReference>
<protein>
    <submittedName>
        <fullName evidence="3">DUF3899 domain-containing protein</fullName>
    </submittedName>
</protein>
<feature type="transmembrane region" description="Helical" evidence="1">
    <location>
        <begin position="7"/>
        <end position="24"/>
    </location>
</feature>
<feature type="domain" description="DUF3899" evidence="2">
    <location>
        <begin position="34"/>
        <end position="116"/>
    </location>
</feature>
<dbReference type="EMBL" id="JAACYS010000071">
    <property type="protein sequence ID" value="NCU18658.1"/>
    <property type="molecule type" value="Genomic_DNA"/>
</dbReference>
<dbReference type="Pfam" id="PF13038">
    <property type="entry name" value="DUF3899"/>
    <property type="match status" value="1"/>
</dbReference>
<gene>
    <name evidence="3" type="ORF">GW534_13185</name>
</gene>
<feature type="transmembrane region" description="Helical" evidence="1">
    <location>
        <begin position="100"/>
        <end position="120"/>
    </location>
</feature>
<keyword evidence="1" id="KW-1133">Transmembrane helix</keyword>
<name>A0ABX0A5C3_9BACI</name>
<organism evidence="3 4">
    <name type="scientific">Pallidibacillus pasinlerensis</name>
    <dbReference type="NCBI Taxonomy" id="2703818"/>
    <lineage>
        <taxon>Bacteria</taxon>
        <taxon>Bacillati</taxon>
        <taxon>Bacillota</taxon>
        <taxon>Bacilli</taxon>
        <taxon>Bacillales</taxon>
        <taxon>Bacillaceae</taxon>
        <taxon>Pallidibacillus</taxon>
    </lineage>
</organism>
<keyword evidence="1" id="KW-0472">Membrane</keyword>
<keyword evidence="1" id="KW-0812">Transmembrane</keyword>
<evidence type="ECO:0000256" key="1">
    <source>
        <dbReference type="SAM" id="Phobius"/>
    </source>
</evidence>
<keyword evidence="4" id="KW-1185">Reference proteome</keyword>
<dbReference type="Proteomes" id="UP000743899">
    <property type="component" value="Unassembled WGS sequence"/>
</dbReference>
<sequence length="121" mass="14756">MQKKIHYWIFLINIALISIVVFFANLDNLFKKFIDVLFYFDLLYTIVFLFLFVLKGRFFDGLVFGFRRFNYVMFNRNDVLEEWKEKPLPSENINLRFYEVVKIQSITLTTLLILLLIIYYL</sequence>
<dbReference type="RefSeq" id="WP_161921488.1">
    <property type="nucleotide sequence ID" value="NZ_JAACYS010000071.1"/>
</dbReference>
<comment type="caution">
    <text evidence="3">The sequence shown here is derived from an EMBL/GenBank/DDBJ whole genome shotgun (WGS) entry which is preliminary data.</text>
</comment>
<evidence type="ECO:0000313" key="4">
    <source>
        <dbReference type="Proteomes" id="UP000743899"/>
    </source>
</evidence>
<proteinExistence type="predicted"/>